<evidence type="ECO:0000313" key="9">
    <source>
        <dbReference type="Proteomes" id="UP000625711"/>
    </source>
</evidence>
<evidence type="ECO:0000256" key="5">
    <source>
        <dbReference type="ARBA" id="ARBA00023128"/>
    </source>
</evidence>
<keyword evidence="4" id="KW-0443">Lipid metabolism</keyword>
<dbReference type="InterPro" id="IPR029045">
    <property type="entry name" value="ClpP/crotonase-like_dom_sf"/>
</dbReference>
<gene>
    <name evidence="8" type="ORF">GWI33_008898</name>
</gene>
<evidence type="ECO:0000313" key="8">
    <source>
        <dbReference type="EMBL" id="KAF7285925.1"/>
    </source>
</evidence>
<dbReference type="EMBL" id="JAACXV010000040">
    <property type="protein sequence ID" value="KAF7285925.1"/>
    <property type="molecule type" value="Genomic_DNA"/>
</dbReference>
<name>A0A834IXT4_RHYFE</name>
<dbReference type="InterPro" id="IPR014748">
    <property type="entry name" value="Enoyl-CoA_hydra_C"/>
</dbReference>
<evidence type="ECO:0000256" key="1">
    <source>
        <dbReference type="ARBA" id="ARBA00004173"/>
    </source>
</evidence>
<dbReference type="PANTHER" id="PTHR43602:SF1">
    <property type="entry name" value="ENOYL-COA HYDRATASE DOMAIN-CONTAINING PROTEIN 3, MITOCHONDRIAL"/>
    <property type="match status" value="1"/>
</dbReference>
<reference evidence="8" key="1">
    <citation type="submission" date="2020-08" db="EMBL/GenBank/DDBJ databases">
        <title>Genome sequencing and assembly of the red palm weevil Rhynchophorus ferrugineus.</title>
        <authorList>
            <person name="Dias G.B."/>
            <person name="Bergman C.M."/>
            <person name="Manee M."/>
        </authorList>
    </citation>
    <scope>NUCLEOTIDE SEQUENCE</scope>
    <source>
        <strain evidence="8">AA-2017</strain>
        <tissue evidence="8">Whole larva</tissue>
    </source>
</reference>
<comment type="subcellular location">
    <subcellularLocation>
        <location evidence="1">Mitochondrion</location>
    </subcellularLocation>
</comment>
<dbReference type="Gene3D" id="3.90.226.10">
    <property type="entry name" value="2-enoyl-CoA Hydratase, Chain A, domain 1"/>
    <property type="match status" value="1"/>
</dbReference>
<keyword evidence="9" id="KW-1185">Reference proteome</keyword>
<keyword evidence="2" id="KW-0276">Fatty acid metabolism</keyword>
<dbReference type="SUPFAM" id="SSF52096">
    <property type="entry name" value="ClpP/crotonase"/>
    <property type="match status" value="1"/>
</dbReference>
<dbReference type="InterPro" id="IPR001753">
    <property type="entry name" value="Enoyl-CoA_hydra/iso"/>
</dbReference>
<sequence length="273" mass="30283">MPYKLFSKKFLTIATQRCMSQYTKTELSNGIKTITMCDTKTRNSLSINMMGDLIKNIKDTNNTDLRVIIITSEGPVFSAGHNLKEIAQDPLKQRTCFNLASELMFSIIDSPVPVIAKVDGVAAAAGCQLVAQCDIAVCTDRSKFSTPGANFGIFCSTPGIALARCVNKMATLHMLLAGLPVSAEEAKNIGLVTQVCKPEMLDEYLQVICTAITTKSRDVIELGKRFYYKQIQYDIRKAYELGADKMVDNLQIPDCQEGIKSFIEKRKPQWSKK</sequence>
<dbReference type="GO" id="GO:0005739">
    <property type="term" value="C:mitochondrion"/>
    <property type="evidence" value="ECO:0007669"/>
    <property type="project" value="UniProtKB-SubCell"/>
</dbReference>
<dbReference type="CDD" id="cd06558">
    <property type="entry name" value="crotonase-like"/>
    <property type="match status" value="1"/>
</dbReference>
<evidence type="ECO:0000256" key="7">
    <source>
        <dbReference type="ARBA" id="ARBA00040545"/>
    </source>
</evidence>
<dbReference type="InterPro" id="IPR052377">
    <property type="entry name" value="Mitochondrial_ECH-domain"/>
</dbReference>
<evidence type="ECO:0000256" key="6">
    <source>
        <dbReference type="ARBA" id="ARBA00037410"/>
    </source>
</evidence>
<dbReference type="Gene3D" id="1.10.12.10">
    <property type="entry name" value="Lyase 2-enoyl-coa Hydratase, Chain A, domain 2"/>
    <property type="match status" value="1"/>
</dbReference>
<accession>A0A834IXT4</accession>
<dbReference type="GO" id="GO:0006631">
    <property type="term" value="P:fatty acid metabolic process"/>
    <property type="evidence" value="ECO:0007669"/>
    <property type="project" value="UniProtKB-KW"/>
</dbReference>
<evidence type="ECO:0000256" key="3">
    <source>
        <dbReference type="ARBA" id="ARBA00022946"/>
    </source>
</evidence>
<dbReference type="Pfam" id="PF00378">
    <property type="entry name" value="ECH_1"/>
    <property type="match status" value="1"/>
</dbReference>
<evidence type="ECO:0000256" key="4">
    <source>
        <dbReference type="ARBA" id="ARBA00023098"/>
    </source>
</evidence>
<dbReference type="OrthoDB" id="2139957at2759"/>
<evidence type="ECO:0000256" key="2">
    <source>
        <dbReference type="ARBA" id="ARBA00022832"/>
    </source>
</evidence>
<proteinExistence type="predicted"/>
<comment type="caution">
    <text evidence="8">The sequence shown here is derived from an EMBL/GenBank/DDBJ whole genome shotgun (WGS) entry which is preliminary data.</text>
</comment>
<dbReference type="Proteomes" id="UP000625711">
    <property type="component" value="Unassembled WGS sequence"/>
</dbReference>
<keyword evidence="5" id="KW-0496">Mitochondrion</keyword>
<protein>
    <recommendedName>
        <fullName evidence="7">Enoyl-CoA hydratase domain-containing protein 3, mitochondrial</fullName>
    </recommendedName>
</protein>
<keyword evidence="3" id="KW-0809">Transit peptide</keyword>
<dbReference type="AlphaFoldDB" id="A0A834IXT4"/>
<comment type="function">
    <text evidence="6">May play a role in fatty acid biosynthesis and insulin sensitivity.</text>
</comment>
<organism evidence="8 9">
    <name type="scientific">Rhynchophorus ferrugineus</name>
    <name type="common">Red palm weevil</name>
    <name type="synonym">Curculio ferrugineus</name>
    <dbReference type="NCBI Taxonomy" id="354439"/>
    <lineage>
        <taxon>Eukaryota</taxon>
        <taxon>Metazoa</taxon>
        <taxon>Ecdysozoa</taxon>
        <taxon>Arthropoda</taxon>
        <taxon>Hexapoda</taxon>
        <taxon>Insecta</taxon>
        <taxon>Pterygota</taxon>
        <taxon>Neoptera</taxon>
        <taxon>Endopterygota</taxon>
        <taxon>Coleoptera</taxon>
        <taxon>Polyphaga</taxon>
        <taxon>Cucujiformia</taxon>
        <taxon>Curculionidae</taxon>
        <taxon>Dryophthorinae</taxon>
        <taxon>Rhynchophorus</taxon>
    </lineage>
</organism>
<dbReference type="PANTHER" id="PTHR43602">
    <property type="match status" value="1"/>
</dbReference>
<dbReference type="GO" id="GO:0016836">
    <property type="term" value="F:hydro-lyase activity"/>
    <property type="evidence" value="ECO:0007669"/>
    <property type="project" value="TreeGrafter"/>
</dbReference>